<keyword evidence="6 7" id="KW-0472">Membrane</keyword>
<keyword evidence="2" id="KW-0813">Transport</keyword>
<comment type="subcellular location">
    <subcellularLocation>
        <location evidence="1">Membrane</location>
        <topology evidence="1">Multi-pass membrane protein</topology>
    </subcellularLocation>
</comment>
<name>A0A1S3J4P4_LINAN</name>
<accession>A0A1S3J4P4</accession>
<sequence>MKEVMQFDIKQNGLFSAIPYVALCLGTGACGEVADHFRQRGILNTTRTRKLFQSIGGFVPAAFMFATIAFVDCELRMSGVVYLILGVTFSSASVSTFAINPADIAPRFAGEIFGISNTLACFSGIISPNIVGALTPNGTREEWKWVFFITCAIYSFGTLFFLIFASGEVQPWGKPDHLHNEDKRENTDVNPDVHSTFNDSLAIVYNISR</sequence>
<protein>
    <submittedName>
        <fullName evidence="9">Sialin-like</fullName>
    </submittedName>
</protein>
<dbReference type="PROSITE" id="PS51257">
    <property type="entry name" value="PROKAR_LIPOPROTEIN"/>
    <property type="match status" value="1"/>
</dbReference>
<gene>
    <name evidence="9" type="primary">LOC106170058</name>
</gene>
<dbReference type="STRING" id="7574.A0A1S3J4P4"/>
<organism evidence="8 9">
    <name type="scientific">Lingula anatina</name>
    <name type="common">Brachiopod</name>
    <name type="synonym">Lingula unguis</name>
    <dbReference type="NCBI Taxonomy" id="7574"/>
    <lineage>
        <taxon>Eukaryota</taxon>
        <taxon>Metazoa</taxon>
        <taxon>Spiralia</taxon>
        <taxon>Lophotrochozoa</taxon>
        <taxon>Brachiopoda</taxon>
        <taxon>Linguliformea</taxon>
        <taxon>Lingulata</taxon>
        <taxon>Lingulida</taxon>
        <taxon>Linguloidea</taxon>
        <taxon>Lingulidae</taxon>
        <taxon>Lingula</taxon>
    </lineage>
</organism>
<dbReference type="PANTHER" id="PTHR11662:SF399">
    <property type="entry name" value="FI19708P1-RELATED"/>
    <property type="match status" value="1"/>
</dbReference>
<dbReference type="InterPro" id="IPR050382">
    <property type="entry name" value="MFS_Na/Anion_cotransporter"/>
</dbReference>
<dbReference type="GeneID" id="106170058"/>
<evidence type="ECO:0000256" key="7">
    <source>
        <dbReference type="SAM" id="Phobius"/>
    </source>
</evidence>
<dbReference type="AlphaFoldDB" id="A0A1S3J4P4"/>
<feature type="transmembrane region" description="Helical" evidence="7">
    <location>
        <begin position="112"/>
        <end position="133"/>
    </location>
</feature>
<dbReference type="KEGG" id="lak:106170058"/>
<evidence type="ECO:0000256" key="4">
    <source>
        <dbReference type="ARBA" id="ARBA00022847"/>
    </source>
</evidence>
<keyword evidence="5 7" id="KW-1133">Transmembrane helix</keyword>
<evidence type="ECO:0000256" key="3">
    <source>
        <dbReference type="ARBA" id="ARBA00022692"/>
    </source>
</evidence>
<dbReference type="Gene3D" id="1.20.1250.20">
    <property type="entry name" value="MFS general substrate transporter like domains"/>
    <property type="match status" value="1"/>
</dbReference>
<dbReference type="GO" id="GO:0006820">
    <property type="term" value="P:monoatomic anion transport"/>
    <property type="evidence" value="ECO:0007669"/>
    <property type="project" value="TreeGrafter"/>
</dbReference>
<feature type="transmembrane region" description="Helical" evidence="7">
    <location>
        <begin position="51"/>
        <end position="71"/>
    </location>
</feature>
<feature type="transmembrane region" description="Helical" evidence="7">
    <location>
        <begin position="12"/>
        <end position="30"/>
    </location>
</feature>
<feature type="transmembrane region" description="Helical" evidence="7">
    <location>
        <begin position="145"/>
        <end position="165"/>
    </location>
</feature>
<proteinExistence type="predicted"/>
<reference evidence="9" key="1">
    <citation type="submission" date="2025-08" db="UniProtKB">
        <authorList>
            <consortium name="RefSeq"/>
        </authorList>
    </citation>
    <scope>IDENTIFICATION</scope>
    <source>
        <tissue evidence="9">Gonads</tissue>
    </source>
</reference>
<dbReference type="PANTHER" id="PTHR11662">
    <property type="entry name" value="SOLUTE CARRIER FAMILY 17"/>
    <property type="match status" value="1"/>
</dbReference>
<keyword evidence="3 7" id="KW-0812">Transmembrane</keyword>
<keyword evidence="8" id="KW-1185">Reference proteome</keyword>
<evidence type="ECO:0000256" key="5">
    <source>
        <dbReference type="ARBA" id="ARBA00022989"/>
    </source>
</evidence>
<evidence type="ECO:0000313" key="9">
    <source>
        <dbReference type="RefSeq" id="XP_013405236.2"/>
    </source>
</evidence>
<dbReference type="InterPro" id="IPR036259">
    <property type="entry name" value="MFS_trans_sf"/>
</dbReference>
<dbReference type="FunFam" id="1.20.1250.20:FF:000003">
    <property type="entry name" value="Solute carrier family 17 member 3"/>
    <property type="match status" value="1"/>
</dbReference>
<evidence type="ECO:0000256" key="6">
    <source>
        <dbReference type="ARBA" id="ARBA00023136"/>
    </source>
</evidence>
<dbReference type="Proteomes" id="UP000085678">
    <property type="component" value="Unplaced"/>
</dbReference>
<dbReference type="InParanoid" id="A0A1S3J4P4"/>
<keyword evidence="4" id="KW-0769">Symport</keyword>
<evidence type="ECO:0000313" key="8">
    <source>
        <dbReference type="Proteomes" id="UP000085678"/>
    </source>
</evidence>
<evidence type="ECO:0000256" key="2">
    <source>
        <dbReference type="ARBA" id="ARBA00022448"/>
    </source>
</evidence>
<dbReference type="RefSeq" id="XP_013405236.2">
    <property type="nucleotide sequence ID" value="XM_013549782.2"/>
</dbReference>
<dbReference type="SUPFAM" id="SSF103473">
    <property type="entry name" value="MFS general substrate transporter"/>
    <property type="match status" value="1"/>
</dbReference>
<dbReference type="OrthoDB" id="6153023at2759"/>
<dbReference type="GO" id="GO:0016020">
    <property type="term" value="C:membrane"/>
    <property type="evidence" value="ECO:0007669"/>
    <property type="project" value="UniProtKB-SubCell"/>
</dbReference>
<dbReference type="GO" id="GO:0015293">
    <property type="term" value="F:symporter activity"/>
    <property type="evidence" value="ECO:0007669"/>
    <property type="project" value="UniProtKB-KW"/>
</dbReference>
<feature type="transmembrane region" description="Helical" evidence="7">
    <location>
        <begin position="77"/>
        <end position="100"/>
    </location>
</feature>
<evidence type="ECO:0000256" key="1">
    <source>
        <dbReference type="ARBA" id="ARBA00004141"/>
    </source>
</evidence>